<feature type="signal peptide" evidence="1">
    <location>
        <begin position="1"/>
        <end position="18"/>
    </location>
</feature>
<dbReference type="AlphaFoldDB" id="A0A8K0SLL0"/>
<proteinExistence type="predicted"/>
<feature type="chain" id="PRO_5035434495" description="Secreted protein" evidence="1">
    <location>
        <begin position="19"/>
        <end position="71"/>
    </location>
</feature>
<accession>A0A8K0SLL0</accession>
<reference evidence="2" key="1">
    <citation type="journal article" date="2021" name="Nat. Commun.">
        <title>Genetic determinants of endophytism in the Arabidopsis root mycobiome.</title>
        <authorList>
            <person name="Mesny F."/>
            <person name="Miyauchi S."/>
            <person name="Thiergart T."/>
            <person name="Pickel B."/>
            <person name="Atanasova L."/>
            <person name="Karlsson M."/>
            <person name="Huettel B."/>
            <person name="Barry K.W."/>
            <person name="Haridas S."/>
            <person name="Chen C."/>
            <person name="Bauer D."/>
            <person name="Andreopoulos W."/>
            <person name="Pangilinan J."/>
            <person name="LaButti K."/>
            <person name="Riley R."/>
            <person name="Lipzen A."/>
            <person name="Clum A."/>
            <person name="Drula E."/>
            <person name="Henrissat B."/>
            <person name="Kohler A."/>
            <person name="Grigoriev I.V."/>
            <person name="Martin F.M."/>
            <person name="Hacquard S."/>
        </authorList>
    </citation>
    <scope>NUCLEOTIDE SEQUENCE</scope>
    <source>
        <strain evidence="2">MPI-CAGE-CH-0235</strain>
    </source>
</reference>
<dbReference type="EMBL" id="JAGPNK010000016">
    <property type="protein sequence ID" value="KAH7308161.1"/>
    <property type="molecule type" value="Genomic_DNA"/>
</dbReference>
<gene>
    <name evidence="2" type="ORF">B0I35DRAFT_443012</name>
</gene>
<keyword evidence="3" id="KW-1185">Reference proteome</keyword>
<organism evidence="2 3">
    <name type="scientific">Stachybotrys elegans</name>
    <dbReference type="NCBI Taxonomy" id="80388"/>
    <lineage>
        <taxon>Eukaryota</taxon>
        <taxon>Fungi</taxon>
        <taxon>Dikarya</taxon>
        <taxon>Ascomycota</taxon>
        <taxon>Pezizomycotina</taxon>
        <taxon>Sordariomycetes</taxon>
        <taxon>Hypocreomycetidae</taxon>
        <taxon>Hypocreales</taxon>
        <taxon>Stachybotryaceae</taxon>
        <taxon>Stachybotrys</taxon>
    </lineage>
</organism>
<protein>
    <recommendedName>
        <fullName evidence="4">Secreted protein</fullName>
    </recommendedName>
</protein>
<evidence type="ECO:0000313" key="2">
    <source>
        <dbReference type="EMBL" id="KAH7308161.1"/>
    </source>
</evidence>
<dbReference type="Proteomes" id="UP000813444">
    <property type="component" value="Unassembled WGS sequence"/>
</dbReference>
<keyword evidence="1" id="KW-0732">Signal</keyword>
<evidence type="ECO:0000313" key="3">
    <source>
        <dbReference type="Proteomes" id="UP000813444"/>
    </source>
</evidence>
<evidence type="ECO:0008006" key="4">
    <source>
        <dbReference type="Google" id="ProtNLM"/>
    </source>
</evidence>
<sequence length="71" mass="7588">MASLVEGVLMCVTCIVWAAVSHLPGSAEYVVAPPTVYGEKVEIKKACKRQEAGIIAYPSFVSNTSLGEEEE</sequence>
<name>A0A8K0SLL0_9HYPO</name>
<comment type="caution">
    <text evidence="2">The sequence shown here is derived from an EMBL/GenBank/DDBJ whole genome shotgun (WGS) entry which is preliminary data.</text>
</comment>
<evidence type="ECO:0000256" key="1">
    <source>
        <dbReference type="SAM" id="SignalP"/>
    </source>
</evidence>